<evidence type="ECO:0000256" key="9">
    <source>
        <dbReference type="ARBA" id="ARBA00023136"/>
    </source>
</evidence>
<name>A0A3Q9JNQ6_9GAMM</name>
<reference evidence="13" key="1">
    <citation type="submission" date="2018-06" db="EMBL/GenBank/DDBJ databases">
        <title>Complete genome of Pseudomonas insecticola strain QZS01.</title>
        <authorList>
            <person name="Wang J."/>
            <person name="Su Q."/>
        </authorList>
    </citation>
    <scope>NUCLEOTIDE SEQUENCE [LARGE SCALE GENOMIC DNA]</scope>
    <source>
        <strain evidence="13">QZS01</strain>
    </source>
</reference>
<sequence length="123" mass="13484">MRAWSFLFLAVFFEVTGTSSIKLFDQHFPMLGLIVMYGLIGISYFCLSLSLKKVPVGVAYAIWEGIGIVLITIVSVLLFDEHISVLKVVSLVLIIVGILLIKSGTKSGVISSDQKADYSVREV</sequence>
<keyword evidence="8 11" id="KW-1133">Transmembrane helix</keyword>
<evidence type="ECO:0000256" key="3">
    <source>
        <dbReference type="ARBA" id="ARBA00021112"/>
    </source>
</evidence>
<protein>
    <recommendedName>
        <fullName evidence="3">Spermidine export protein MdtJ</fullName>
    </recommendedName>
</protein>
<evidence type="ECO:0000256" key="10">
    <source>
        <dbReference type="RuleBase" id="RU003942"/>
    </source>
</evidence>
<organism evidence="12 13">
    <name type="scientific">Entomomonas moraniae</name>
    <dbReference type="NCBI Taxonomy" id="2213226"/>
    <lineage>
        <taxon>Bacteria</taxon>
        <taxon>Pseudomonadati</taxon>
        <taxon>Pseudomonadota</taxon>
        <taxon>Gammaproteobacteria</taxon>
        <taxon>Pseudomonadales</taxon>
        <taxon>Pseudomonadaceae</taxon>
        <taxon>Entomomonas</taxon>
    </lineage>
</organism>
<dbReference type="Proteomes" id="UP000273143">
    <property type="component" value="Chromosome"/>
</dbReference>
<dbReference type="PANTHER" id="PTHR30561">
    <property type="entry name" value="SMR FAMILY PROTON-DEPENDENT DRUG EFFLUX TRANSPORTER SUGE"/>
    <property type="match status" value="1"/>
</dbReference>
<accession>A0A3Q9JNQ6</accession>
<dbReference type="Gene3D" id="1.10.3730.20">
    <property type="match status" value="1"/>
</dbReference>
<feature type="transmembrane region" description="Helical" evidence="11">
    <location>
        <begin position="30"/>
        <end position="51"/>
    </location>
</feature>
<evidence type="ECO:0000256" key="5">
    <source>
        <dbReference type="ARBA" id="ARBA00022475"/>
    </source>
</evidence>
<keyword evidence="5" id="KW-1003">Cell membrane</keyword>
<evidence type="ECO:0000256" key="11">
    <source>
        <dbReference type="SAM" id="Phobius"/>
    </source>
</evidence>
<dbReference type="RefSeq" id="WP_127163998.1">
    <property type="nucleotide sequence ID" value="NZ_CP029822.1"/>
</dbReference>
<keyword evidence="6" id="KW-0997">Cell inner membrane</keyword>
<evidence type="ECO:0000256" key="1">
    <source>
        <dbReference type="ARBA" id="ARBA00004429"/>
    </source>
</evidence>
<evidence type="ECO:0000256" key="2">
    <source>
        <dbReference type="ARBA" id="ARBA00011358"/>
    </source>
</evidence>
<comment type="similarity">
    <text evidence="10">Belongs to the drug/metabolite transporter (DMT) superfamily. Small multidrug resistance (SMR) (TC 2.A.7.1) family.</text>
</comment>
<gene>
    <name evidence="12" type="ORF">DM558_10795</name>
</gene>
<dbReference type="AlphaFoldDB" id="A0A3Q9JNQ6"/>
<feature type="transmembrane region" description="Helical" evidence="11">
    <location>
        <begin position="85"/>
        <end position="101"/>
    </location>
</feature>
<keyword evidence="7 10" id="KW-0812">Transmembrane</keyword>
<dbReference type="GO" id="GO:0031460">
    <property type="term" value="P:glycine betaine transport"/>
    <property type="evidence" value="ECO:0007669"/>
    <property type="project" value="TreeGrafter"/>
</dbReference>
<comment type="subcellular location">
    <subcellularLocation>
        <location evidence="1">Cell inner membrane</location>
        <topology evidence="1">Multi-pass membrane protein</topology>
    </subcellularLocation>
    <subcellularLocation>
        <location evidence="10">Cell membrane</location>
        <topology evidence="10">Multi-pass membrane protein</topology>
    </subcellularLocation>
</comment>
<dbReference type="InterPro" id="IPR000390">
    <property type="entry name" value="Small_drug/metabolite_transptr"/>
</dbReference>
<dbReference type="PANTHER" id="PTHR30561:SF2">
    <property type="entry name" value="SPERMIDINE EXPORT PROTEIN MDTJ"/>
    <property type="match status" value="1"/>
</dbReference>
<dbReference type="EMBL" id="CP029822">
    <property type="protein sequence ID" value="AZS51225.1"/>
    <property type="molecule type" value="Genomic_DNA"/>
</dbReference>
<evidence type="ECO:0000313" key="13">
    <source>
        <dbReference type="Proteomes" id="UP000273143"/>
    </source>
</evidence>
<evidence type="ECO:0000256" key="4">
    <source>
        <dbReference type="ARBA" id="ARBA00022448"/>
    </source>
</evidence>
<keyword evidence="9 11" id="KW-0472">Membrane</keyword>
<dbReference type="GO" id="GO:1990961">
    <property type="term" value="P:xenobiotic detoxification by transmembrane export across the plasma membrane"/>
    <property type="evidence" value="ECO:0007669"/>
    <property type="project" value="UniProtKB-ARBA"/>
</dbReference>
<dbReference type="InterPro" id="IPR045324">
    <property type="entry name" value="Small_multidrug_res"/>
</dbReference>
<dbReference type="FunFam" id="1.10.3730.20:FF:000001">
    <property type="entry name" value="Quaternary ammonium compound resistance transporter SugE"/>
    <property type="match status" value="1"/>
</dbReference>
<dbReference type="Pfam" id="PF00893">
    <property type="entry name" value="Multi_Drug_Res"/>
    <property type="match status" value="1"/>
</dbReference>
<dbReference type="SUPFAM" id="SSF103481">
    <property type="entry name" value="Multidrug resistance efflux transporter EmrE"/>
    <property type="match status" value="1"/>
</dbReference>
<dbReference type="GO" id="GO:1903711">
    <property type="term" value="P:spermidine transmembrane transport"/>
    <property type="evidence" value="ECO:0007669"/>
    <property type="project" value="TreeGrafter"/>
</dbReference>
<feature type="transmembrane region" description="Helical" evidence="11">
    <location>
        <begin position="58"/>
        <end position="79"/>
    </location>
</feature>
<evidence type="ECO:0000256" key="8">
    <source>
        <dbReference type="ARBA" id="ARBA00022989"/>
    </source>
</evidence>
<evidence type="ECO:0000313" key="12">
    <source>
        <dbReference type="EMBL" id="AZS51225.1"/>
    </source>
</evidence>
<dbReference type="GO" id="GO:0015220">
    <property type="term" value="F:choline transmembrane transporter activity"/>
    <property type="evidence" value="ECO:0007669"/>
    <property type="project" value="TreeGrafter"/>
</dbReference>
<evidence type="ECO:0000256" key="6">
    <source>
        <dbReference type="ARBA" id="ARBA00022519"/>
    </source>
</evidence>
<proteinExistence type="inferred from homology"/>
<evidence type="ECO:0000256" key="7">
    <source>
        <dbReference type="ARBA" id="ARBA00022692"/>
    </source>
</evidence>
<keyword evidence="4" id="KW-0813">Transport</keyword>
<comment type="subunit">
    <text evidence="2">Forms a complex with MdtI.</text>
</comment>
<dbReference type="InterPro" id="IPR037185">
    <property type="entry name" value="EmrE-like"/>
</dbReference>
<dbReference type="GO" id="GO:0015297">
    <property type="term" value="F:antiporter activity"/>
    <property type="evidence" value="ECO:0007669"/>
    <property type="project" value="TreeGrafter"/>
</dbReference>
<dbReference type="GO" id="GO:0015199">
    <property type="term" value="F:amino-acid betaine transmembrane transporter activity"/>
    <property type="evidence" value="ECO:0007669"/>
    <property type="project" value="TreeGrafter"/>
</dbReference>
<keyword evidence="13" id="KW-1185">Reference proteome</keyword>
<dbReference type="KEGG" id="emo:DM558_10795"/>
<dbReference type="GO" id="GO:0005886">
    <property type="term" value="C:plasma membrane"/>
    <property type="evidence" value="ECO:0007669"/>
    <property type="project" value="UniProtKB-SubCell"/>
</dbReference>